<feature type="domain" description="CusB-like beta-barrel" evidence="6">
    <location>
        <begin position="211"/>
        <end position="282"/>
    </location>
</feature>
<feature type="region of interest" description="Disordered" evidence="2">
    <location>
        <begin position="392"/>
        <end position="415"/>
    </location>
</feature>
<dbReference type="Gene3D" id="2.40.50.100">
    <property type="match status" value="1"/>
</dbReference>
<feature type="transmembrane region" description="Helical" evidence="3">
    <location>
        <begin position="6"/>
        <end position="25"/>
    </location>
</feature>
<feature type="domain" description="Multidrug resistance protein MdtA-like alpha-helical hairpin" evidence="4">
    <location>
        <begin position="99"/>
        <end position="167"/>
    </location>
</feature>
<keyword evidence="3" id="KW-1133">Transmembrane helix</keyword>
<dbReference type="InterPro" id="IPR058792">
    <property type="entry name" value="Beta-barrel_RND_2"/>
</dbReference>
<sequence length="415" mass="45354">MKKLVIPVVVVVVAAALIVVGMTFFRHRDDIDYRLVEVTRADVRTTVTSTGTLQAITTVQVGTQVSGEVSEIYVDFNDHVTKGQLIARIDPVLLEQAVRSAQADLARNQAELDQDQREFDRIARLYERKAATESEYNTAQYRVDVAKASLESAGIGLERARRNLGYSEIRSPVDGVVLDRTVDKGQTVAASLSAPQLFLIAEDLSKMEILASVDESDIGKIKEGQAVEFTVQAYPDSTFPGTVNQVRLKSTNQENVVNYVVSITVANPTGRLLPGMTATVEFIVAEAKNVLRVPNAALRFRATDEMLAELRQRRQTADADSSMGGRPRGDRIRRPHAQGTAERAMLWTLDENGKPTALFARTGITDGQYTELMGQKIEEGTQLIAAIVKSSAATASTNPFQQEQPSGGRRPPPGL</sequence>
<dbReference type="InterPro" id="IPR058624">
    <property type="entry name" value="MdtA-like_HH"/>
</dbReference>
<dbReference type="Proteomes" id="UP000777784">
    <property type="component" value="Unassembled WGS sequence"/>
</dbReference>
<evidence type="ECO:0000259" key="4">
    <source>
        <dbReference type="Pfam" id="PF25876"/>
    </source>
</evidence>
<feature type="domain" description="Multidrug resistance protein MdtA-like barrel-sandwich hybrid" evidence="5">
    <location>
        <begin position="58"/>
        <end position="194"/>
    </location>
</feature>
<dbReference type="Pfam" id="PF25917">
    <property type="entry name" value="BSH_RND"/>
    <property type="match status" value="1"/>
</dbReference>
<organism evidence="7 8">
    <name type="scientific">Eiseniibacteriota bacterium</name>
    <dbReference type="NCBI Taxonomy" id="2212470"/>
    <lineage>
        <taxon>Bacteria</taxon>
        <taxon>Candidatus Eiseniibacteriota</taxon>
    </lineage>
</organism>
<dbReference type="Gene3D" id="2.40.30.170">
    <property type="match status" value="1"/>
</dbReference>
<dbReference type="GO" id="GO:0015562">
    <property type="term" value="F:efflux transmembrane transporter activity"/>
    <property type="evidence" value="ECO:0007669"/>
    <property type="project" value="TreeGrafter"/>
</dbReference>
<comment type="caution">
    <text evidence="7">The sequence shown here is derived from an EMBL/GenBank/DDBJ whole genome shotgun (WGS) entry which is preliminary data.</text>
</comment>
<evidence type="ECO:0000313" key="7">
    <source>
        <dbReference type="EMBL" id="MBU2691904.1"/>
    </source>
</evidence>
<keyword evidence="3" id="KW-0812">Transmembrane</keyword>
<dbReference type="NCBIfam" id="TIGR01730">
    <property type="entry name" value="RND_mfp"/>
    <property type="match status" value="1"/>
</dbReference>
<dbReference type="InterPro" id="IPR058625">
    <property type="entry name" value="MdtA-like_BSH"/>
</dbReference>
<dbReference type="PANTHER" id="PTHR30469">
    <property type="entry name" value="MULTIDRUG RESISTANCE PROTEIN MDTA"/>
    <property type="match status" value="1"/>
</dbReference>
<accession>A0A948RYH0</accession>
<feature type="compositionally biased region" description="Polar residues" evidence="2">
    <location>
        <begin position="392"/>
        <end position="405"/>
    </location>
</feature>
<evidence type="ECO:0000256" key="2">
    <source>
        <dbReference type="SAM" id="MobiDB-lite"/>
    </source>
</evidence>
<evidence type="ECO:0000256" key="1">
    <source>
        <dbReference type="ARBA" id="ARBA00009477"/>
    </source>
</evidence>
<evidence type="ECO:0000256" key="3">
    <source>
        <dbReference type="SAM" id="Phobius"/>
    </source>
</evidence>
<proteinExistence type="inferred from homology"/>
<feature type="region of interest" description="Disordered" evidence="2">
    <location>
        <begin position="312"/>
        <end position="339"/>
    </location>
</feature>
<gene>
    <name evidence="7" type="ORF">KJ970_13370</name>
</gene>
<protein>
    <submittedName>
        <fullName evidence="7">Efflux RND transporter periplasmic adaptor subunit</fullName>
    </submittedName>
</protein>
<dbReference type="EMBL" id="JAHJDP010000077">
    <property type="protein sequence ID" value="MBU2691904.1"/>
    <property type="molecule type" value="Genomic_DNA"/>
</dbReference>
<dbReference type="GO" id="GO:1990281">
    <property type="term" value="C:efflux pump complex"/>
    <property type="evidence" value="ECO:0007669"/>
    <property type="project" value="TreeGrafter"/>
</dbReference>
<keyword evidence="3" id="KW-0472">Membrane</keyword>
<dbReference type="PANTHER" id="PTHR30469:SF33">
    <property type="entry name" value="SLR1207 PROTEIN"/>
    <property type="match status" value="1"/>
</dbReference>
<comment type="similarity">
    <text evidence="1">Belongs to the membrane fusion protein (MFP) (TC 8.A.1) family.</text>
</comment>
<dbReference type="Pfam" id="PF25954">
    <property type="entry name" value="Beta-barrel_RND_2"/>
    <property type="match status" value="1"/>
</dbReference>
<name>A0A948RYH0_UNCEI</name>
<dbReference type="SUPFAM" id="SSF111369">
    <property type="entry name" value="HlyD-like secretion proteins"/>
    <property type="match status" value="1"/>
</dbReference>
<dbReference type="AlphaFoldDB" id="A0A948RYH0"/>
<dbReference type="Gene3D" id="1.10.287.470">
    <property type="entry name" value="Helix hairpin bin"/>
    <property type="match status" value="1"/>
</dbReference>
<reference evidence="7" key="1">
    <citation type="submission" date="2021-05" db="EMBL/GenBank/DDBJ databases">
        <title>Energy efficiency and biological interactions define the core microbiome of deep oligotrophic groundwater.</title>
        <authorList>
            <person name="Mehrshad M."/>
            <person name="Lopez-Fernandez M."/>
            <person name="Bell E."/>
            <person name="Bernier-Latmani R."/>
            <person name="Bertilsson S."/>
            <person name="Dopson M."/>
        </authorList>
    </citation>
    <scope>NUCLEOTIDE SEQUENCE</scope>
    <source>
        <strain evidence="7">Modern_marine.mb.64</strain>
    </source>
</reference>
<evidence type="ECO:0000313" key="8">
    <source>
        <dbReference type="Proteomes" id="UP000777784"/>
    </source>
</evidence>
<evidence type="ECO:0000259" key="5">
    <source>
        <dbReference type="Pfam" id="PF25917"/>
    </source>
</evidence>
<dbReference type="InterPro" id="IPR006143">
    <property type="entry name" value="RND_pump_MFP"/>
</dbReference>
<evidence type="ECO:0000259" key="6">
    <source>
        <dbReference type="Pfam" id="PF25954"/>
    </source>
</evidence>
<dbReference type="FunFam" id="2.40.30.170:FF:000010">
    <property type="entry name" value="Efflux RND transporter periplasmic adaptor subunit"/>
    <property type="match status" value="1"/>
</dbReference>
<dbReference type="Pfam" id="PF25876">
    <property type="entry name" value="HH_MFP_RND"/>
    <property type="match status" value="1"/>
</dbReference>